<dbReference type="AlphaFoldDB" id="A0A2G2WVM1"/>
<dbReference type="Proteomes" id="UP000224567">
    <property type="component" value="Unassembled WGS sequence"/>
</dbReference>
<evidence type="ECO:0000313" key="2">
    <source>
        <dbReference type="EMBL" id="PHT49219.1"/>
    </source>
</evidence>
<dbReference type="EMBL" id="MLFT02000005">
    <property type="protein sequence ID" value="PHT49219.1"/>
    <property type="molecule type" value="Genomic_DNA"/>
</dbReference>
<evidence type="ECO:0000256" key="1">
    <source>
        <dbReference type="SAM" id="MobiDB-lite"/>
    </source>
</evidence>
<gene>
    <name evidence="2" type="ORF">CQW23_13427</name>
</gene>
<proteinExistence type="predicted"/>
<keyword evidence="3" id="KW-1185">Reference proteome</keyword>
<organism evidence="2 3">
    <name type="scientific">Capsicum baccatum</name>
    <name type="common">Peruvian pepper</name>
    <dbReference type="NCBI Taxonomy" id="33114"/>
    <lineage>
        <taxon>Eukaryota</taxon>
        <taxon>Viridiplantae</taxon>
        <taxon>Streptophyta</taxon>
        <taxon>Embryophyta</taxon>
        <taxon>Tracheophyta</taxon>
        <taxon>Spermatophyta</taxon>
        <taxon>Magnoliopsida</taxon>
        <taxon>eudicotyledons</taxon>
        <taxon>Gunneridae</taxon>
        <taxon>Pentapetalae</taxon>
        <taxon>asterids</taxon>
        <taxon>lamiids</taxon>
        <taxon>Solanales</taxon>
        <taxon>Solanaceae</taxon>
        <taxon>Solanoideae</taxon>
        <taxon>Capsiceae</taxon>
        <taxon>Capsicum</taxon>
    </lineage>
</organism>
<dbReference type="STRING" id="33114.A0A2G2WVM1"/>
<feature type="region of interest" description="Disordered" evidence="1">
    <location>
        <begin position="67"/>
        <end position="97"/>
    </location>
</feature>
<sequence length="97" mass="10425">MAISVVVIAFVTGMYATLAHSVGLAVTVCAIGCISFIMGLACFRWLWVDGEGSKGHVMNTDIPEASQVVPEAKPGRSPRIRQTNNTFACDSKKRPKN</sequence>
<comment type="caution">
    <text evidence="2">The sequence shown here is derived from an EMBL/GenBank/DDBJ whole genome shotgun (WGS) entry which is preliminary data.</text>
</comment>
<name>A0A2G2WVM1_CAPBA</name>
<accession>A0A2G2WVM1</accession>
<reference evidence="3" key="2">
    <citation type="journal article" date="2017" name="J. Anim. Genet.">
        <title>Multiple reference genome sequences of hot pepper reveal the massive evolution of plant disease resistance genes by retroduplication.</title>
        <authorList>
            <person name="Kim S."/>
            <person name="Park J."/>
            <person name="Yeom S.-I."/>
            <person name="Kim Y.-M."/>
            <person name="Seo E."/>
            <person name="Kim K.-T."/>
            <person name="Kim M.-S."/>
            <person name="Lee J.M."/>
            <person name="Cheong K."/>
            <person name="Shin H.-S."/>
            <person name="Kim S.-B."/>
            <person name="Han K."/>
            <person name="Lee J."/>
            <person name="Park M."/>
            <person name="Lee H.-A."/>
            <person name="Lee H.-Y."/>
            <person name="Lee Y."/>
            <person name="Oh S."/>
            <person name="Lee J.H."/>
            <person name="Choi E."/>
            <person name="Choi E."/>
            <person name="Lee S.E."/>
            <person name="Jeon J."/>
            <person name="Kim H."/>
            <person name="Choi G."/>
            <person name="Song H."/>
            <person name="Lee J."/>
            <person name="Lee S.-C."/>
            <person name="Kwon J.-K."/>
            <person name="Lee H.-Y."/>
            <person name="Koo N."/>
            <person name="Hong Y."/>
            <person name="Kim R.W."/>
            <person name="Kang W.-H."/>
            <person name="Huh J.H."/>
            <person name="Kang B.-C."/>
            <person name="Yang T.-J."/>
            <person name="Lee Y.-H."/>
            <person name="Bennetzen J.L."/>
            <person name="Choi D."/>
        </authorList>
    </citation>
    <scope>NUCLEOTIDE SEQUENCE [LARGE SCALE GENOMIC DNA]</scope>
    <source>
        <strain evidence="3">cv. PBC81</strain>
    </source>
</reference>
<protein>
    <submittedName>
        <fullName evidence="2">Uncharacterized protein</fullName>
    </submittedName>
</protein>
<reference evidence="2 3" key="1">
    <citation type="journal article" date="2017" name="Genome Biol.">
        <title>New reference genome sequences of hot pepper reveal the massive evolution of plant disease-resistance genes by retroduplication.</title>
        <authorList>
            <person name="Kim S."/>
            <person name="Park J."/>
            <person name="Yeom S.I."/>
            <person name="Kim Y.M."/>
            <person name="Seo E."/>
            <person name="Kim K.T."/>
            <person name="Kim M.S."/>
            <person name="Lee J.M."/>
            <person name="Cheong K."/>
            <person name="Shin H.S."/>
            <person name="Kim S.B."/>
            <person name="Han K."/>
            <person name="Lee J."/>
            <person name="Park M."/>
            <person name="Lee H.A."/>
            <person name="Lee H.Y."/>
            <person name="Lee Y."/>
            <person name="Oh S."/>
            <person name="Lee J.H."/>
            <person name="Choi E."/>
            <person name="Choi E."/>
            <person name="Lee S.E."/>
            <person name="Jeon J."/>
            <person name="Kim H."/>
            <person name="Choi G."/>
            <person name="Song H."/>
            <person name="Lee J."/>
            <person name="Lee S.C."/>
            <person name="Kwon J.K."/>
            <person name="Lee H.Y."/>
            <person name="Koo N."/>
            <person name="Hong Y."/>
            <person name="Kim R.W."/>
            <person name="Kang W.H."/>
            <person name="Huh J.H."/>
            <person name="Kang B.C."/>
            <person name="Yang T.J."/>
            <person name="Lee Y.H."/>
            <person name="Bennetzen J.L."/>
            <person name="Choi D."/>
        </authorList>
    </citation>
    <scope>NUCLEOTIDE SEQUENCE [LARGE SCALE GENOMIC DNA]</scope>
    <source>
        <strain evidence="3">cv. PBC81</strain>
    </source>
</reference>
<dbReference type="OrthoDB" id="10040922at2759"/>
<evidence type="ECO:0000313" key="3">
    <source>
        <dbReference type="Proteomes" id="UP000224567"/>
    </source>
</evidence>